<dbReference type="RefSeq" id="WP_379951717.1">
    <property type="nucleotide sequence ID" value="NZ_JBHMAF010000194.1"/>
</dbReference>
<evidence type="ECO:0000313" key="8">
    <source>
        <dbReference type="Proteomes" id="UP001589609"/>
    </source>
</evidence>
<name>A0ABV5WMZ3_9BACI</name>
<feature type="transmembrane region" description="Helical" evidence="6">
    <location>
        <begin position="416"/>
        <end position="440"/>
    </location>
</feature>
<gene>
    <name evidence="7" type="ORF">ACFFMS_25285</name>
</gene>
<feature type="compositionally biased region" description="Basic residues" evidence="5">
    <location>
        <begin position="514"/>
        <end position="533"/>
    </location>
</feature>
<comment type="caution">
    <text evidence="7">The sequence shown here is derived from an EMBL/GenBank/DDBJ whole genome shotgun (WGS) entry which is preliminary data.</text>
</comment>
<keyword evidence="3 4" id="KW-0472">Membrane</keyword>
<dbReference type="InterPro" id="IPR004995">
    <property type="entry name" value="Spore_Ger"/>
</dbReference>
<evidence type="ECO:0000256" key="4">
    <source>
        <dbReference type="PIRNR" id="PIRNR005690"/>
    </source>
</evidence>
<accession>A0ABV5WMZ3</accession>
<keyword evidence="6" id="KW-0812">Transmembrane</keyword>
<dbReference type="PIRSF" id="PIRSF005690">
    <property type="entry name" value="GerBA"/>
    <property type="match status" value="1"/>
</dbReference>
<evidence type="ECO:0000256" key="1">
    <source>
        <dbReference type="ARBA" id="ARBA00004141"/>
    </source>
</evidence>
<comment type="subcellular location">
    <subcellularLocation>
        <location evidence="4">Cell membrane</location>
    </subcellularLocation>
    <subcellularLocation>
        <location evidence="1">Membrane</location>
        <topology evidence="1">Multi-pass membrane protein</topology>
    </subcellularLocation>
</comment>
<reference evidence="7 8" key="1">
    <citation type="submission" date="2024-09" db="EMBL/GenBank/DDBJ databases">
        <authorList>
            <person name="Sun Q."/>
            <person name="Mori K."/>
        </authorList>
    </citation>
    <scope>NUCLEOTIDE SEQUENCE [LARGE SCALE GENOMIC DNA]</scope>
    <source>
        <strain evidence="7 8">JCM 11201</strain>
    </source>
</reference>
<evidence type="ECO:0000256" key="3">
    <source>
        <dbReference type="ARBA" id="ARBA00023136"/>
    </source>
</evidence>
<keyword evidence="6" id="KW-1133">Transmembrane helix</keyword>
<feature type="transmembrane region" description="Helical" evidence="6">
    <location>
        <begin position="391"/>
        <end position="409"/>
    </location>
</feature>
<keyword evidence="8" id="KW-1185">Reference proteome</keyword>
<dbReference type="PANTHER" id="PTHR22550:SF5">
    <property type="entry name" value="LEUCINE ZIPPER PROTEIN 4"/>
    <property type="match status" value="1"/>
</dbReference>
<comment type="similarity">
    <text evidence="2 4">Belongs to the GerABKA family.</text>
</comment>
<protein>
    <submittedName>
        <fullName evidence="7">Spore germination protein</fullName>
    </submittedName>
</protein>
<proteinExistence type="inferred from homology"/>
<feature type="transmembrane region" description="Helical" evidence="6">
    <location>
        <begin position="321"/>
        <end position="340"/>
    </location>
</feature>
<evidence type="ECO:0000256" key="5">
    <source>
        <dbReference type="SAM" id="MobiDB-lite"/>
    </source>
</evidence>
<dbReference type="EMBL" id="JBHMAF010000194">
    <property type="protein sequence ID" value="MFB9761558.1"/>
    <property type="molecule type" value="Genomic_DNA"/>
</dbReference>
<dbReference type="InterPro" id="IPR050768">
    <property type="entry name" value="UPF0353/GerABKA_families"/>
</dbReference>
<feature type="region of interest" description="Disordered" evidence="5">
    <location>
        <begin position="510"/>
        <end position="533"/>
    </location>
</feature>
<evidence type="ECO:0000313" key="7">
    <source>
        <dbReference type="EMBL" id="MFB9761558.1"/>
    </source>
</evidence>
<organism evidence="7 8">
    <name type="scientific">Ectobacillus funiculus</name>
    <dbReference type="NCBI Taxonomy" id="137993"/>
    <lineage>
        <taxon>Bacteria</taxon>
        <taxon>Bacillati</taxon>
        <taxon>Bacillota</taxon>
        <taxon>Bacilli</taxon>
        <taxon>Bacillales</taxon>
        <taxon>Bacillaceae</taxon>
        <taxon>Ectobacillus</taxon>
    </lineage>
</organism>
<evidence type="ECO:0000256" key="2">
    <source>
        <dbReference type="ARBA" id="ARBA00005278"/>
    </source>
</evidence>
<dbReference type="Pfam" id="PF03323">
    <property type="entry name" value="GerA"/>
    <property type="match status" value="1"/>
</dbReference>
<dbReference type="Proteomes" id="UP001589609">
    <property type="component" value="Unassembled WGS sequence"/>
</dbReference>
<sequence length="533" mass="59633">MGILGWLKKKKLQSSQNHEPQLCSRQDDAKYNQLTGHFHDDIKQLKGIFDRSSDIVFYEFRLSGIQKGVLICLDGMVDAEIIDSDVMKPLLNVGRMTFFSADIPLRDMETFLQEQIIHVSQVSIGQTIQEAVEHLLDGDTVLLLDGVKQALFISAKGWDMRSVEEPATEAVIRGPREGFTENLRTNTSLLRRRLKTSQLKMEAIKVGRLSNTNIVITYLDGVVEPSLVAEVRERLRRIDIDAILESGYIEELIGDNPFSVFPQVNNTERPDKVAANLLEGKIGILIDNTPFALIMPITFYEMLQSSEDYYQHFMVSTVIRWLRFCMIGIALLLPSLYIAITTYHPEMLPTTLLLSVASGRETVPFPAFVEALIMEISFEGLREAGVRLPRTVGQAVSIVGALVIGQAAVQAGIVSATMVIVVSITGISSFIFPVFSQGIAIRLLRFPMMICAATLGLYGILVAILILLIHMARLRSFGVPYLSPVAPLNLTSLKDIYVRVPWWGMVDRSDQTGKKNRKRMSHSLRPRSPQRKS</sequence>
<evidence type="ECO:0000256" key="6">
    <source>
        <dbReference type="SAM" id="Phobius"/>
    </source>
</evidence>
<feature type="transmembrane region" description="Helical" evidence="6">
    <location>
        <begin position="446"/>
        <end position="469"/>
    </location>
</feature>
<dbReference type="PANTHER" id="PTHR22550">
    <property type="entry name" value="SPORE GERMINATION PROTEIN"/>
    <property type="match status" value="1"/>
</dbReference>